<sequence>MMANFWRDKRVFITGHTGFKGSWLTLWLHLMGARVSGYALPAPTNPSLFHLARLHNCVQTTTGDVRDPRHLAETLAAVQPDIVFHLAAQPLVRDSYATPVDTYATNVMGTVHLLEAVRHTPSVRSVVVVTSDKCYENREWLWGYREDDPMGGHDPYSSSKGAAELVTSAYRRSFFANRPDNQVGIASVRAGNVIGGGDFAADRLIPDFIRALEKEDPVVIRNPHAVRPWQFVLEPLSGYLQVAQLLYEQGGAYAEGWNFGPADTDLQTVSQLCATFNHSLQKNDVGQVEVQLESQARGPHEAALLRLDISKVRQRLDWIPKMELYTALELTAQWYAGYLNNEDLRALSESQIAFYQSLN</sequence>
<evidence type="ECO:0000313" key="3">
    <source>
        <dbReference type="Proteomes" id="UP000501648"/>
    </source>
</evidence>
<organism evidence="2 3">
    <name type="scientific">Herbaspirillum rubrisubalbicans Os34</name>
    <dbReference type="NCBI Taxonomy" id="1235827"/>
    <lineage>
        <taxon>Bacteria</taxon>
        <taxon>Pseudomonadati</taxon>
        <taxon>Pseudomonadota</taxon>
        <taxon>Betaproteobacteria</taxon>
        <taxon>Burkholderiales</taxon>
        <taxon>Oxalobacteraceae</taxon>
        <taxon>Herbaspirillum</taxon>
    </lineage>
</organism>
<dbReference type="PANTHER" id="PTHR43000">
    <property type="entry name" value="DTDP-D-GLUCOSE 4,6-DEHYDRATASE-RELATED"/>
    <property type="match status" value="1"/>
</dbReference>
<dbReference type="EMBL" id="CP008956">
    <property type="protein sequence ID" value="QJQ03406.1"/>
    <property type="molecule type" value="Genomic_DNA"/>
</dbReference>
<dbReference type="CDD" id="cd05252">
    <property type="entry name" value="CDP_GD_SDR_e"/>
    <property type="match status" value="1"/>
</dbReference>
<dbReference type="NCBIfam" id="TIGR02622">
    <property type="entry name" value="CDP_4_6_dhtase"/>
    <property type="match status" value="1"/>
</dbReference>
<name>A0A6M3ZY24_9BURK</name>
<proteinExistence type="predicted"/>
<evidence type="ECO:0000313" key="2">
    <source>
        <dbReference type="EMBL" id="QJQ03406.1"/>
    </source>
</evidence>
<feature type="domain" description="NAD(P)-binding" evidence="1">
    <location>
        <begin position="12"/>
        <end position="327"/>
    </location>
</feature>
<gene>
    <name evidence="2" type="primary">rfbG</name>
    <name evidence="2" type="ORF">C798_25175</name>
</gene>
<dbReference type="Proteomes" id="UP000501648">
    <property type="component" value="Chromosome"/>
</dbReference>
<dbReference type="InterPro" id="IPR013445">
    <property type="entry name" value="CDP_4_6_deHydtase"/>
</dbReference>
<reference evidence="2 3" key="1">
    <citation type="journal article" date="2012" name="J. Bacteriol.">
        <title>Genome sequence of the pathogenic Herbaspirillum seropedicae strain Os34, isolated from rice roots.</title>
        <authorList>
            <person name="Ye W."/>
            <person name="Ye S."/>
            <person name="Liu J."/>
            <person name="Chang S."/>
            <person name="Chen M."/>
            <person name="Zhu B."/>
            <person name="Guo L."/>
            <person name="An Q."/>
        </authorList>
    </citation>
    <scope>NUCLEOTIDE SEQUENCE [LARGE SCALE GENOMIC DNA]</scope>
    <source>
        <strain evidence="2 3">Os34</strain>
    </source>
</reference>
<protein>
    <submittedName>
        <fullName evidence="2">CDP-glucose 4,6-dehydratase</fullName>
    </submittedName>
</protein>
<accession>A0A6M3ZY24</accession>
<dbReference type="Gene3D" id="3.90.25.10">
    <property type="entry name" value="UDP-galactose 4-epimerase, domain 1"/>
    <property type="match status" value="1"/>
</dbReference>
<dbReference type="InterPro" id="IPR036291">
    <property type="entry name" value="NAD(P)-bd_dom_sf"/>
</dbReference>
<dbReference type="SUPFAM" id="SSF51735">
    <property type="entry name" value="NAD(P)-binding Rossmann-fold domains"/>
    <property type="match status" value="1"/>
</dbReference>
<evidence type="ECO:0000259" key="1">
    <source>
        <dbReference type="Pfam" id="PF16363"/>
    </source>
</evidence>
<dbReference type="Pfam" id="PF16363">
    <property type="entry name" value="GDP_Man_Dehyd"/>
    <property type="match status" value="1"/>
</dbReference>
<dbReference type="Gene3D" id="3.40.50.720">
    <property type="entry name" value="NAD(P)-binding Rossmann-like Domain"/>
    <property type="match status" value="1"/>
</dbReference>
<dbReference type="AlphaFoldDB" id="A0A6M3ZY24"/>
<dbReference type="InterPro" id="IPR016040">
    <property type="entry name" value="NAD(P)-bd_dom"/>
</dbReference>